<evidence type="ECO:0000313" key="4">
    <source>
        <dbReference type="Proteomes" id="UP000324897"/>
    </source>
</evidence>
<sequence>MEFVALLFKLLTLISEACSNVEKLPVALISCGVVQAAVALSLAIFKAPGGIFLRHGKVPVYLYYGIDISVVIFGLFEASIGFWVSGTPVN</sequence>
<protein>
    <recommendedName>
        <fullName evidence="5">WAT1-related protein</fullName>
    </recommendedName>
</protein>
<dbReference type="PANTHER" id="PTHR33530">
    <property type="entry name" value="OS01G0147100 PROTEIN"/>
    <property type="match status" value="1"/>
</dbReference>
<dbReference type="OrthoDB" id="691733at2759"/>
<dbReference type="Pfam" id="PF12442">
    <property type="entry name" value="DUF3681"/>
    <property type="match status" value="1"/>
</dbReference>
<proteinExistence type="predicted"/>
<keyword evidence="1" id="KW-0472">Membrane</keyword>
<keyword evidence="4" id="KW-1185">Reference proteome</keyword>
<comment type="caution">
    <text evidence="3">The sequence shown here is derived from an EMBL/GenBank/DDBJ whole genome shotgun (WGS) entry which is preliminary data.</text>
</comment>
<feature type="signal peptide" evidence="2">
    <location>
        <begin position="1"/>
        <end position="19"/>
    </location>
</feature>
<evidence type="ECO:0000256" key="2">
    <source>
        <dbReference type="SAM" id="SignalP"/>
    </source>
</evidence>
<dbReference type="Gramene" id="TVU14841">
    <property type="protein sequence ID" value="TVU14841"/>
    <property type="gene ID" value="EJB05_38337"/>
</dbReference>
<feature type="transmembrane region" description="Helical" evidence="1">
    <location>
        <begin position="27"/>
        <end position="49"/>
    </location>
</feature>
<dbReference type="AlphaFoldDB" id="A0A5J9TW12"/>
<dbReference type="InterPro" id="IPR022149">
    <property type="entry name" value="DUF3681"/>
</dbReference>
<reference evidence="3 4" key="1">
    <citation type="journal article" date="2019" name="Sci. Rep.">
        <title>A high-quality genome of Eragrostis curvula grass provides insights into Poaceae evolution and supports new strategies to enhance forage quality.</title>
        <authorList>
            <person name="Carballo J."/>
            <person name="Santos B.A.C.M."/>
            <person name="Zappacosta D."/>
            <person name="Garbus I."/>
            <person name="Selva J.P."/>
            <person name="Gallo C.A."/>
            <person name="Diaz A."/>
            <person name="Albertini E."/>
            <person name="Caccamo M."/>
            <person name="Echenique V."/>
        </authorList>
    </citation>
    <scope>NUCLEOTIDE SEQUENCE [LARGE SCALE GENOMIC DNA]</scope>
    <source>
        <strain evidence="4">cv. Victoria</strain>
        <tissue evidence="3">Leaf</tissue>
    </source>
</reference>
<accession>A0A5J9TW12</accession>
<keyword evidence="1" id="KW-1133">Transmembrane helix</keyword>
<name>A0A5J9TW12_9POAL</name>
<organism evidence="3 4">
    <name type="scientific">Eragrostis curvula</name>
    <name type="common">weeping love grass</name>
    <dbReference type="NCBI Taxonomy" id="38414"/>
    <lineage>
        <taxon>Eukaryota</taxon>
        <taxon>Viridiplantae</taxon>
        <taxon>Streptophyta</taxon>
        <taxon>Embryophyta</taxon>
        <taxon>Tracheophyta</taxon>
        <taxon>Spermatophyta</taxon>
        <taxon>Magnoliopsida</taxon>
        <taxon>Liliopsida</taxon>
        <taxon>Poales</taxon>
        <taxon>Poaceae</taxon>
        <taxon>PACMAD clade</taxon>
        <taxon>Chloridoideae</taxon>
        <taxon>Eragrostideae</taxon>
        <taxon>Eragrostidinae</taxon>
        <taxon>Eragrostis</taxon>
    </lineage>
</organism>
<feature type="transmembrane region" description="Helical" evidence="1">
    <location>
        <begin position="61"/>
        <end position="84"/>
    </location>
</feature>
<keyword evidence="2" id="KW-0732">Signal</keyword>
<evidence type="ECO:0008006" key="5">
    <source>
        <dbReference type="Google" id="ProtNLM"/>
    </source>
</evidence>
<evidence type="ECO:0000256" key="1">
    <source>
        <dbReference type="SAM" id="Phobius"/>
    </source>
</evidence>
<dbReference type="EMBL" id="RWGY01000031">
    <property type="protein sequence ID" value="TVU14841.1"/>
    <property type="molecule type" value="Genomic_DNA"/>
</dbReference>
<dbReference type="Proteomes" id="UP000324897">
    <property type="component" value="Unassembled WGS sequence"/>
</dbReference>
<dbReference type="PANTHER" id="PTHR33530:SF12">
    <property type="entry name" value="MAJOR FACILITATOR SUPERFAMILY (MFS) PROFILE DOMAIN-CONTAINING PROTEIN"/>
    <property type="match status" value="1"/>
</dbReference>
<evidence type="ECO:0000313" key="3">
    <source>
        <dbReference type="EMBL" id="TVU14841.1"/>
    </source>
</evidence>
<gene>
    <name evidence="3" type="ORF">EJB05_38337</name>
</gene>
<feature type="non-terminal residue" evidence="3">
    <location>
        <position position="1"/>
    </location>
</feature>
<keyword evidence="1" id="KW-0812">Transmembrane</keyword>
<feature type="chain" id="PRO_5023848047" description="WAT1-related protein" evidence="2">
    <location>
        <begin position="20"/>
        <end position="90"/>
    </location>
</feature>